<dbReference type="InterPro" id="IPR002347">
    <property type="entry name" value="SDR_fam"/>
</dbReference>
<sequence length="264" mass="28072">MASRGAAGPDIVVSMTDESQDRKIVLVTGASSGIGEAIATRLVGSGHHVVAGARRQDRLQELAERTAPRASRSGGSLHPVRLDVTDRADVAAFVELARERFGRVDVLVNNAGVMPLSRLDSLLVDEWDRMIDVNVRGLLHGIAAALPHFTAQGSGHFVTIASIGAHQVVPTGAVYSGTKYAAWAITEGLRQEADPAIRVTTISPGVVTSELADSITDREAAAAMRTYRKHAMEPDAIAGAVSYALDQPDDVDVNEIVVRPTRQR</sequence>
<evidence type="ECO:0000256" key="1">
    <source>
        <dbReference type="ARBA" id="ARBA00006484"/>
    </source>
</evidence>
<organism evidence="4 7">
    <name type="scientific">Saccharopolyspora kobensis</name>
    <dbReference type="NCBI Taxonomy" id="146035"/>
    <lineage>
        <taxon>Bacteria</taxon>
        <taxon>Bacillati</taxon>
        <taxon>Actinomycetota</taxon>
        <taxon>Actinomycetes</taxon>
        <taxon>Pseudonocardiales</taxon>
        <taxon>Pseudonocardiaceae</taxon>
        <taxon>Saccharopolyspora</taxon>
    </lineage>
</organism>
<dbReference type="GO" id="GO:0016616">
    <property type="term" value="F:oxidoreductase activity, acting on the CH-OH group of donors, NAD or NADP as acceptor"/>
    <property type="evidence" value="ECO:0007669"/>
    <property type="project" value="UniProtKB-ARBA"/>
</dbReference>
<evidence type="ECO:0000256" key="3">
    <source>
        <dbReference type="RuleBase" id="RU000363"/>
    </source>
</evidence>
<evidence type="ECO:0000313" key="5">
    <source>
        <dbReference type="EMBL" id="SFE34949.1"/>
    </source>
</evidence>
<reference evidence="4" key="1">
    <citation type="submission" date="2016-10" db="EMBL/GenBank/DDBJ databases">
        <authorList>
            <person name="de Groot N.N."/>
        </authorList>
    </citation>
    <scope>NUCLEOTIDE SEQUENCE [LARGE SCALE GENOMIC DNA]</scope>
    <source>
        <strain evidence="4">ATCC 20501</strain>
    </source>
</reference>
<name>A0A1H6DFG1_9PSEU</name>
<accession>A0A1H6DFG1</accession>
<dbReference type="Gene3D" id="3.40.50.720">
    <property type="entry name" value="NAD(P)-binding Rossmann-like Domain"/>
    <property type="match status" value="1"/>
</dbReference>
<dbReference type="PRINTS" id="PR00081">
    <property type="entry name" value="GDHRDH"/>
</dbReference>
<keyword evidence="2" id="KW-0560">Oxidoreductase</keyword>
<dbReference type="PANTHER" id="PTHR43115:SF4">
    <property type="entry name" value="DEHYDROGENASE_REDUCTASE SDR FAMILY MEMBER 11"/>
    <property type="match status" value="1"/>
</dbReference>
<proteinExistence type="inferred from homology"/>
<dbReference type="EMBL" id="FNVB01000006">
    <property type="protein sequence ID" value="SEG83961.1"/>
    <property type="molecule type" value="Genomic_DNA"/>
</dbReference>
<evidence type="ECO:0000256" key="2">
    <source>
        <dbReference type="ARBA" id="ARBA00023002"/>
    </source>
</evidence>
<evidence type="ECO:0000313" key="6">
    <source>
        <dbReference type="Proteomes" id="UP000199690"/>
    </source>
</evidence>
<protein>
    <submittedName>
        <fullName evidence="4">NADP-dependent 3-hydroxy acid dehydrogenase YdfG</fullName>
    </submittedName>
</protein>
<dbReference type="PROSITE" id="PS00061">
    <property type="entry name" value="ADH_SHORT"/>
    <property type="match status" value="1"/>
</dbReference>
<dbReference type="Proteomes" id="UP000236729">
    <property type="component" value="Unassembled WGS sequence"/>
</dbReference>
<dbReference type="SUPFAM" id="SSF51735">
    <property type="entry name" value="NAD(P)-binding Rossmann-fold domains"/>
    <property type="match status" value="1"/>
</dbReference>
<dbReference type="PANTHER" id="PTHR43115">
    <property type="entry name" value="DEHYDROGENASE/REDUCTASE SDR FAMILY MEMBER 11"/>
    <property type="match status" value="1"/>
</dbReference>
<dbReference type="InterPro" id="IPR036291">
    <property type="entry name" value="NAD(P)-bd_dom_sf"/>
</dbReference>
<reference evidence="6 7" key="2">
    <citation type="submission" date="2016-10" db="EMBL/GenBank/DDBJ databases">
        <authorList>
            <person name="Varghese N."/>
            <person name="Submissions S."/>
        </authorList>
    </citation>
    <scope>NUCLEOTIDE SEQUENCE [LARGE SCALE GENOMIC DNA]</scope>
    <source>
        <strain evidence="7">ATCC 20501</strain>
        <strain evidence="5 6">CGMCC 4.3529</strain>
    </source>
</reference>
<gene>
    <name evidence="4" type="ORF">SAMN02982929_04353</name>
    <name evidence="5" type="ORF">SAMN05216506_110270</name>
</gene>
<keyword evidence="6" id="KW-1185">Reference proteome</keyword>
<dbReference type="Pfam" id="PF00106">
    <property type="entry name" value="adh_short"/>
    <property type="match status" value="1"/>
</dbReference>
<dbReference type="Proteomes" id="UP000199690">
    <property type="component" value="Unassembled WGS sequence"/>
</dbReference>
<evidence type="ECO:0000313" key="7">
    <source>
        <dbReference type="Proteomes" id="UP000236729"/>
    </source>
</evidence>
<accession>A0A1I1ZTF6</accession>
<dbReference type="AlphaFoldDB" id="A0A1H6DFG1"/>
<dbReference type="EMBL" id="FOME01000010">
    <property type="protein sequence ID" value="SFE34949.1"/>
    <property type="molecule type" value="Genomic_DNA"/>
</dbReference>
<dbReference type="FunFam" id="3.40.50.720:FF:000047">
    <property type="entry name" value="NADP-dependent L-serine/L-allo-threonine dehydrogenase"/>
    <property type="match status" value="1"/>
</dbReference>
<evidence type="ECO:0000313" key="4">
    <source>
        <dbReference type="EMBL" id="SEG83961.1"/>
    </source>
</evidence>
<dbReference type="PRINTS" id="PR00080">
    <property type="entry name" value="SDRFAMILY"/>
</dbReference>
<comment type="similarity">
    <text evidence="1 3">Belongs to the short-chain dehydrogenases/reductases (SDR) family.</text>
</comment>
<dbReference type="SMR" id="A0A1H6DFG1"/>
<dbReference type="InterPro" id="IPR020904">
    <property type="entry name" value="Sc_DH/Rdtase_CS"/>
</dbReference>